<evidence type="ECO:0000256" key="2">
    <source>
        <dbReference type="SAM" id="MobiDB-lite"/>
    </source>
</evidence>
<dbReference type="InterPro" id="IPR000719">
    <property type="entry name" value="Prot_kinase_dom"/>
</dbReference>
<dbReference type="RefSeq" id="WP_227192198.1">
    <property type="nucleotide sequence ID" value="NZ_JAOQJU010000001.1"/>
</dbReference>
<feature type="compositionally biased region" description="Basic and acidic residues" evidence="2">
    <location>
        <begin position="329"/>
        <end position="344"/>
    </location>
</feature>
<evidence type="ECO:0000313" key="6">
    <source>
        <dbReference type="Proteomes" id="UP001652431"/>
    </source>
</evidence>
<dbReference type="Gene3D" id="3.80.10.10">
    <property type="entry name" value="Ribonuclease Inhibitor"/>
    <property type="match status" value="1"/>
</dbReference>
<feature type="compositionally biased region" description="Basic and acidic residues" evidence="2">
    <location>
        <begin position="386"/>
        <end position="396"/>
    </location>
</feature>
<keyword evidence="3" id="KW-0472">Membrane</keyword>
<dbReference type="InterPro" id="IPR032675">
    <property type="entry name" value="LRR_dom_sf"/>
</dbReference>
<dbReference type="InterPro" id="IPR026906">
    <property type="entry name" value="LRR_5"/>
</dbReference>
<dbReference type="EMBL" id="JAOQJU010000001">
    <property type="protein sequence ID" value="MCU6685188.1"/>
    <property type="molecule type" value="Genomic_DNA"/>
</dbReference>
<keyword evidence="6" id="KW-1185">Reference proteome</keyword>
<dbReference type="CDD" id="cd14014">
    <property type="entry name" value="STKc_PknB_like"/>
    <property type="match status" value="1"/>
</dbReference>
<protein>
    <submittedName>
        <fullName evidence="5">Protein kinase</fullName>
    </submittedName>
</protein>
<feature type="region of interest" description="Disordered" evidence="2">
    <location>
        <begin position="310"/>
        <end position="344"/>
    </location>
</feature>
<dbReference type="InterPro" id="IPR053235">
    <property type="entry name" value="Ser_Thr_kinase"/>
</dbReference>
<keyword evidence="3" id="KW-1133">Transmembrane helix</keyword>
<dbReference type="PANTHER" id="PTHR24361">
    <property type="entry name" value="MITOGEN-ACTIVATED KINASE KINASE KINASE"/>
    <property type="match status" value="1"/>
</dbReference>
<feature type="region of interest" description="Disordered" evidence="2">
    <location>
        <begin position="375"/>
        <end position="399"/>
    </location>
</feature>
<dbReference type="Gene3D" id="3.30.200.20">
    <property type="entry name" value="Phosphorylase Kinase, domain 1"/>
    <property type="match status" value="1"/>
</dbReference>
<feature type="domain" description="Protein kinase" evidence="4">
    <location>
        <begin position="38"/>
        <end position="311"/>
    </location>
</feature>
<evidence type="ECO:0000259" key="4">
    <source>
        <dbReference type="PROSITE" id="PS50011"/>
    </source>
</evidence>
<dbReference type="Pfam" id="PF00069">
    <property type="entry name" value="Pkinase"/>
    <property type="match status" value="1"/>
</dbReference>
<dbReference type="PROSITE" id="PS00109">
    <property type="entry name" value="PROTEIN_KINASE_TYR"/>
    <property type="match status" value="1"/>
</dbReference>
<feature type="binding site" evidence="1">
    <location>
        <position position="67"/>
    </location>
    <ligand>
        <name>ATP</name>
        <dbReference type="ChEBI" id="CHEBI:30616"/>
    </ligand>
</feature>
<keyword evidence="1" id="KW-0547">Nucleotide-binding</keyword>
<dbReference type="Gene3D" id="1.10.510.10">
    <property type="entry name" value="Transferase(Phosphotransferase) domain 1"/>
    <property type="match status" value="1"/>
</dbReference>
<sequence>MNELEAGTRYCPACGFDNQNTEQAPYALRCNSILHGRYLVGKVLGKGGFGITYIGLDLTLEIKVAIKEYFPMGEATREQSGTSALQWNYFGEGAALRRKGYESFLKEARKMAKLDQVPSIVRVRDTFLENETAYIVMDYVEGTTLKEALRKNGTMTFSECVKFLRPMLLDLEKVHKQGMIHRDISPDNIMVKKDGSVCLLDLGAAKDMTAVKGPESQMVTKKGFSPLEQYADEGNIGPWTDVYALCATIYYCITGKVLPAAIDRIEKDNLQFPEHLREPLTPEATDALTAGLALKSGERIQSVEDLLSRFETGNQEPSREETEETDQSEEIRASVEKKKGTEEKTPRSRKKWLIAALTVVAVAGVFTAIGSLGGSQEKSAYSDASGDEKDQGKEAESDYSDFNWEKNETEDGIIITEYNGKETKVRIPGEIEGLPVKKIGSWTFNECNFLEEVELPDGVEEIGQCVFWYCSSLEKISLSDRLV</sequence>
<evidence type="ECO:0000313" key="5">
    <source>
        <dbReference type="EMBL" id="MCU6685188.1"/>
    </source>
</evidence>
<dbReference type="Pfam" id="PF13306">
    <property type="entry name" value="LRR_5"/>
    <property type="match status" value="1"/>
</dbReference>
<evidence type="ECO:0000256" key="3">
    <source>
        <dbReference type="SAM" id="Phobius"/>
    </source>
</evidence>
<dbReference type="PROSITE" id="PS50011">
    <property type="entry name" value="PROTEIN_KINASE_DOM"/>
    <property type="match status" value="1"/>
</dbReference>
<keyword evidence="3" id="KW-0812">Transmembrane</keyword>
<dbReference type="GO" id="GO:0016301">
    <property type="term" value="F:kinase activity"/>
    <property type="evidence" value="ECO:0007669"/>
    <property type="project" value="UniProtKB-KW"/>
</dbReference>
<dbReference type="InterPro" id="IPR017441">
    <property type="entry name" value="Protein_kinase_ATP_BS"/>
</dbReference>
<gene>
    <name evidence="5" type="ORF">OCV99_01230</name>
</gene>
<dbReference type="SUPFAM" id="SSF56112">
    <property type="entry name" value="Protein kinase-like (PK-like)"/>
    <property type="match status" value="1"/>
</dbReference>
<keyword evidence="5" id="KW-0808">Transferase</keyword>
<proteinExistence type="predicted"/>
<dbReference type="Proteomes" id="UP001652431">
    <property type="component" value="Unassembled WGS sequence"/>
</dbReference>
<feature type="transmembrane region" description="Helical" evidence="3">
    <location>
        <begin position="352"/>
        <end position="373"/>
    </location>
</feature>
<accession>A0ABT2RIG7</accession>
<comment type="caution">
    <text evidence="5">The sequence shown here is derived from an EMBL/GenBank/DDBJ whole genome shotgun (WGS) entry which is preliminary data.</text>
</comment>
<evidence type="ECO:0000256" key="1">
    <source>
        <dbReference type="PROSITE-ProRule" id="PRU10141"/>
    </source>
</evidence>
<reference evidence="5 6" key="1">
    <citation type="journal article" date="2021" name="ISME Commun">
        <title>Automated analysis of genomic sequences facilitates high-throughput and comprehensive description of bacteria.</title>
        <authorList>
            <person name="Hitch T.C.A."/>
        </authorList>
    </citation>
    <scope>NUCLEOTIDE SEQUENCE [LARGE SCALE GENOMIC DNA]</scope>
    <source>
        <strain evidence="5 6">Sanger_03</strain>
    </source>
</reference>
<keyword evidence="5" id="KW-0418">Kinase</keyword>
<dbReference type="PROSITE" id="PS00107">
    <property type="entry name" value="PROTEIN_KINASE_ATP"/>
    <property type="match status" value="1"/>
</dbReference>
<keyword evidence="1" id="KW-0067">ATP-binding</keyword>
<name>A0ABT2RIG7_9FIRM</name>
<organism evidence="5 6">
    <name type="scientific">Dorea acetigenes</name>
    <dbReference type="NCBI Taxonomy" id="2981787"/>
    <lineage>
        <taxon>Bacteria</taxon>
        <taxon>Bacillati</taxon>
        <taxon>Bacillota</taxon>
        <taxon>Clostridia</taxon>
        <taxon>Lachnospirales</taxon>
        <taxon>Lachnospiraceae</taxon>
        <taxon>Dorea</taxon>
    </lineage>
</organism>
<dbReference type="InterPro" id="IPR011009">
    <property type="entry name" value="Kinase-like_dom_sf"/>
</dbReference>
<dbReference type="InterPro" id="IPR008266">
    <property type="entry name" value="Tyr_kinase_AS"/>
</dbReference>